<comment type="subcellular location">
    <subcellularLocation>
        <location evidence="1">Nucleus</location>
    </subcellularLocation>
</comment>
<dbReference type="GO" id="GO:0006278">
    <property type="term" value="P:RNA-templated DNA biosynthetic process"/>
    <property type="evidence" value="ECO:0007669"/>
    <property type="project" value="EnsemblFungi"/>
</dbReference>
<keyword evidence="8" id="KW-0539">Nucleus</keyword>
<name>A0A1E4RL80_9ASCO</name>
<keyword evidence="4" id="KW-0808">Transferase</keyword>
<reference evidence="13" key="1">
    <citation type="submission" date="2016-05" db="EMBL/GenBank/DDBJ databases">
        <title>Comparative genomics of biotechnologically important yeasts.</title>
        <authorList>
            <consortium name="DOE Joint Genome Institute"/>
            <person name="Riley R."/>
            <person name="Haridas S."/>
            <person name="Wolfe K.H."/>
            <person name="Lopes M.R."/>
            <person name="Hittinger C.T."/>
            <person name="Goker M."/>
            <person name="Salamov A."/>
            <person name="Wisecaver J."/>
            <person name="Long T.M."/>
            <person name="Aerts A.L."/>
            <person name="Barry K."/>
            <person name="Choi C."/>
            <person name="Clum A."/>
            <person name="Coughlan A.Y."/>
            <person name="Deshpande S."/>
            <person name="Douglass A.P."/>
            <person name="Hanson S.J."/>
            <person name="Klenk H.-P."/>
            <person name="Labutti K."/>
            <person name="Lapidus A."/>
            <person name="Lindquist E."/>
            <person name="Lipzen A."/>
            <person name="Meier-Kolthoff J.P."/>
            <person name="Ohm R.A."/>
            <person name="Otillar R.P."/>
            <person name="Pangilinan J."/>
            <person name="Peng Y."/>
            <person name="Rokas A."/>
            <person name="Rosa C.A."/>
            <person name="Scheuner C."/>
            <person name="Sibirny A.A."/>
            <person name="Slot J.C."/>
            <person name="Stielow J.B."/>
            <person name="Sun H."/>
            <person name="Kurtzman C.P."/>
            <person name="Blackwell M."/>
            <person name="Grigoriev I.V."/>
            <person name="Jeffries T.W."/>
        </authorList>
    </citation>
    <scope>NUCLEOTIDE SEQUENCE [LARGE SCALE GENOMIC DNA]</scope>
    <source>
        <strain evidence="13">NRRL Y-1933</strain>
    </source>
</reference>
<evidence type="ECO:0000256" key="8">
    <source>
        <dbReference type="ARBA" id="ARBA00023242"/>
    </source>
</evidence>
<gene>
    <name evidence="12" type="ORF">HYPBUDRAFT_166404</name>
</gene>
<dbReference type="InterPro" id="IPR024826">
    <property type="entry name" value="DNA_pol_delta/II_ssu"/>
</dbReference>
<keyword evidence="7" id="KW-0239">DNA-directed DNA polymerase</keyword>
<evidence type="ECO:0000256" key="9">
    <source>
        <dbReference type="ARBA" id="ARBA00049244"/>
    </source>
</evidence>
<evidence type="ECO:0000256" key="1">
    <source>
        <dbReference type="ARBA" id="ARBA00004123"/>
    </source>
</evidence>
<dbReference type="STRING" id="984485.A0A1E4RL80"/>
<sequence length="477" mass="53765">MSYTEHLNSGLEASAGEVKRTNVGICQEYDKQDDFTLDRSRPYDKQYYSMYQYRLSTMKKRVDSEAMDKWGDNTRKVDGRNIIHKEKILDIQSGELCWVSGTVFSDMSHKLNILKDVEKGTDDILPEAPSSYTGEELPIVMLEDESGRAVLHNEEFLKKNILVTGCIIAVLGIELQAGIFEIMDVVYPKISPQKPLTPSGLGKIAIISGLDIKSDIEYDLKLELLKQYLCGYLGNTNDKNNSSGISQLIVAGNSVASIEEEKLKREEEDFVTTNNYGLKNTSKFNPQSLIAFNKLINDLLPTMPVLIMPGSNDPAEINLPQQKLHPSLLGSNKQYLGGINFHRLTNPAWIELENGLRILGTCGQNVDDILKYLPLQLVNDEHIEMKIMNSSIKWQNIIPTAPDTLYSHPFDNFDPYLLRNETPHLYFVGNQKRYDADLLQSDQIKVKLISVPKFSSTGEIVLVDTQSLQLEVVKISL</sequence>
<dbReference type="GO" id="GO:0006281">
    <property type="term" value="P:DNA repair"/>
    <property type="evidence" value="ECO:0007669"/>
    <property type="project" value="UniProtKB-ARBA"/>
</dbReference>
<evidence type="ECO:0000256" key="3">
    <source>
        <dbReference type="ARBA" id="ARBA00012417"/>
    </source>
</evidence>
<dbReference type="RefSeq" id="XP_020077028.1">
    <property type="nucleotide sequence ID" value="XM_020222737.1"/>
</dbReference>
<keyword evidence="13" id="KW-1185">Reference proteome</keyword>
<dbReference type="GO" id="GO:0005829">
    <property type="term" value="C:cytosol"/>
    <property type="evidence" value="ECO:0007669"/>
    <property type="project" value="EnsemblFungi"/>
</dbReference>
<dbReference type="EMBL" id="KV454540">
    <property type="protein sequence ID" value="ODV67961.1"/>
    <property type="molecule type" value="Genomic_DNA"/>
</dbReference>
<dbReference type="OrthoDB" id="3763at2759"/>
<feature type="domain" description="DNA polymerase alpha/delta/epsilon subunit B" evidence="10">
    <location>
        <begin position="204"/>
        <end position="433"/>
    </location>
</feature>
<evidence type="ECO:0000256" key="4">
    <source>
        <dbReference type="ARBA" id="ARBA00022679"/>
    </source>
</evidence>
<evidence type="ECO:0000313" key="12">
    <source>
        <dbReference type="EMBL" id="ODV67961.1"/>
    </source>
</evidence>
<dbReference type="Gene3D" id="3.60.21.50">
    <property type="match status" value="1"/>
</dbReference>
<dbReference type="EC" id="2.7.7.7" evidence="3"/>
<dbReference type="GO" id="GO:0043137">
    <property type="term" value="P:DNA replication, removal of RNA primer"/>
    <property type="evidence" value="ECO:0007669"/>
    <property type="project" value="EnsemblFungi"/>
</dbReference>
<evidence type="ECO:0000313" key="13">
    <source>
        <dbReference type="Proteomes" id="UP000095085"/>
    </source>
</evidence>
<feature type="domain" description="DNA polymerase delta subunit OB-fold" evidence="11">
    <location>
        <begin position="46"/>
        <end position="185"/>
    </location>
</feature>
<evidence type="ECO:0000256" key="7">
    <source>
        <dbReference type="ARBA" id="ARBA00022932"/>
    </source>
</evidence>
<dbReference type="GO" id="GO:0003887">
    <property type="term" value="F:DNA-directed DNA polymerase activity"/>
    <property type="evidence" value="ECO:0007669"/>
    <property type="project" value="UniProtKB-KW"/>
</dbReference>
<dbReference type="GO" id="GO:0003677">
    <property type="term" value="F:DNA binding"/>
    <property type="evidence" value="ECO:0007669"/>
    <property type="project" value="InterPro"/>
</dbReference>
<dbReference type="FunFam" id="2.40.50.430:FF:000002">
    <property type="entry name" value="DNA polymerase delta subunit"/>
    <property type="match status" value="1"/>
</dbReference>
<dbReference type="Gene3D" id="2.40.50.430">
    <property type="match status" value="1"/>
</dbReference>
<comment type="catalytic activity">
    <reaction evidence="9">
        <text>DNA(n) + a 2'-deoxyribonucleoside 5'-triphosphate = DNA(n+1) + diphosphate</text>
        <dbReference type="Rhea" id="RHEA:22508"/>
        <dbReference type="Rhea" id="RHEA-COMP:17339"/>
        <dbReference type="Rhea" id="RHEA-COMP:17340"/>
        <dbReference type="ChEBI" id="CHEBI:33019"/>
        <dbReference type="ChEBI" id="CHEBI:61560"/>
        <dbReference type="ChEBI" id="CHEBI:173112"/>
        <dbReference type="EC" id="2.7.7.7"/>
    </reaction>
</comment>
<dbReference type="Pfam" id="PF18018">
    <property type="entry name" value="DNA_pol_D_N"/>
    <property type="match status" value="1"/>
</dbReference>
<evidence type="ECO:0000256" key="6">
    <source>
        <dbReference type="ARBA" id="ARBA00022705"/>
    </source>
</evidence>
<dbReference type="GO" id="GO:0043625">
    <property type="term" value="C:delta DNA polymerase complex"/>
    <property type="evidence" value="ECO:0007669"/>
    <property type="project" value="EnsemblFungi"/>
</dbReference>
<evidence type="ECO:0000259" key="11">
    <source>
        <dbReference type="Pfam" id="PF18018"/>
    </source>
</evidence>
<dbReference type="InterPro" id="IPR040663">
    <property type="entry name" value="DNA_pol_D_N"/>
</dbReference>
<dbReference type="GO" id="GO:0016035">
    <property type="term" value="C:zeta DNA polymerase complex"/>
    <property type="evidence" value="ECO:0007669"/>
    <property type="project" value="EnsemblFungi"/>
</dbReference>
<dbReference type="GeneID" id="30997286"/>
<dbReference type="Proteomes" id="UP000095085">
    <property type="component" value="Unassembled WGS sequence"/>
</dbReference>
<protein>
    <recommendedName>
        <fullName evidence="3">DNA-directed DNA polymerase</fullName>
        <ecNumber evidence="3">2.7.7.7</ecNumber>
    </recommendedName>
</protein>
<evidence type="ECO:0000256" key="2">
    <source>
        <dbReference type="ARBA" id="ARBA00006035"/>
    </source>
</evidence>
<comment type="similarity">
    <text evidence="2">Belongs to the DNA polymerase delta/II small subunit family.</text>
</comment>
<dbReference type="PANTHER" id="PTHR10416">
    <property type="entry name" value="DNA POLYMERASE DELTA SUBUNIT 2"/>
    <property type="match status" value="1"/>
</dbReference>
<dbReference type="GO" id="GO:0006273">
    <property type="term" value="P:lagging strand elongation"/>
    <property type="evidence" value="ECO:0007669"/>
    <property type="project" value="UniProtKB-ARBA"/>
</dbReference>
<dbReference type="Pfam" id="PF04042">
    <property type="entry name" value="DNA_pol_E_B"/>
    <property type="match status" value="1"/>
</dbReference>
<dbReference type="AlphaFoldDB" id="A0A1E4RL80"/>
<evidence type="ECO:0000256" key="5">
    <source>
        <dbReference type="ARBA" id="ARBA00022695"/>
    </source>
</evidence>
<evidence type="ECO:0000259" key="10">
    <source>
        <dbReference type="Pfam" id="PF04042"/>
    </source>
</evidence>
<accession>A0A1E4RL80</accession>
<organism evidence="12 13">
    <name type="scientific">Hyphopichia burtonii NRRL Y-1933</name>
    <dbReference type="NCBI Taxonomy" id="984485"/>
    <lineage>
        <taxon>Eukaryota</taxon>
        <taxon>Fungi</taxon>
        <taxon>Dikarya</taxon>
        <taxon>Ascomycota</taxon>
        <taxon>Saccharomycotina</taxon>
        <taxon>Pichiomycetes</taxon>
        <taxon>Debaryomycetaceae</taxon>
        <taxon>Hyphopichia</taxon>
    </lineage>
</organism>
<keyword evidence="5" id="KW-0548">Nucleotidyltransferase</keyword>
<proteinExistence type="inferred from homology"/>
<keyword evidence="6" id="KW-0235">DNA replication</keyword>
<dbReference type="InterPro" id="IPR007185">
    <property type="entry name" value="DNA_pol_a/d/e_bsu"/>
</dbReference>
<dbReference type="PANTHER" id="PTHR10416:SF0">
    <property type="entry name" value="DNA POLYMERASE DELTA SUBUNIT 2"/>
    <property type="match status" value="1"/>
</dbReference>